<keyword evidence="3" id="KW-0560">Oxidoreductase</keyword>
<dbReference type="GO" id="GO:0004030">
    <property type="term" value="F:aldehyde dehydrogenase [NAD(P)+] activity"/>
    <property type="evidence" value="ECO:0007669"/>
    <property type="project" value="InterPro"/>
</dbReference>
<dbReference type="PANTHER" id="PTHR43217:SF1">
    <property type="entry name" value="SUCCINATE SEMIALDEHYDE DEHYDROGENASE [NAD(P)+] SAD"/>
    <property type="match status" value="1"/>
</dbReference>
<dbReference type="GO" id="GO:0004777">
    <property type="term" value="F:succinate-semialdehyde dehydrogenase (NAD+) activity"/>
    <property type="evidence" value="ECO:0007669"/>
    <property type="project" value="TreeGrafter"/>
</dbReference>
<dbReference type="InterPro" id="IPR016162">
    <property type="entry name" value="Ald_DH_N"/>
</dbReference>
<feature type="domain" description="Aldehyde dehydrogenase" evidence="4">
    <location>
        <begin position="4"/>
        <end position="450"/>
    </location>
</feature>
<dbReference type="Gene3D" id="3.40.309.10">
    <property type="entry name" value="Aldehyde Dehydrogenase, Chain A, domain 2"/>
    <property type="match status" value="1"/>
</dbReference>
<organism evidence="5 6">
    <name type="scientific">Notoacmeibacter ruber</name>
    <dbReference type="NCBI Taxonomy" id="2670375"/>
    <lineage>
        <taxon>Bacteria</taxon>
        <taxon>Pseudomonadati</taxon>
        <taxon>Pseudomonadota</taxon>
        <taxon>Alphaproteobacteria</taxon>
        <taxon>Hyphomicrobiales</taxon>
        <taxon>Notoacmeibacteraceae</taxon>
        <taxon>Notoacmeibacter</taxon>
    </lineage>
</organism>
<evidence type="ECO:0000256" key="1">
    <source>
        <dbReference type="ARBA" id="ARBA00009986"/>
    </source>
</evidence>
<comment type="caution">
    <text evidence="5">The sequence shown here is derived from an EMBL/GenBank/DDBJ whole genome shotgun (WGS) entry which is preliminary data.</text>
</comment>
<dbReference type="Pfam" id="PF00171">
    <property type="entry name" value="Aldedh"/>
    <property type="match status" value="1"/>
</dbReference>
<dbReference type="InterPro" id="IPR016160">
    <property type="entry name" value="Ald_DH_CS_CYS"/>
</dbReference>
<evidence type="ECO:0000259" key="4">
    <source>
        <dbReference type="Pfam" id="PF00171"/>
    </source>
</evidence>
<evidence type="ECO:0000256" key="3">
    <source>
        <dbReference type="ARBA" id="ARBA00023002"/>
    </source>
</evidence>
<evidence type="ECO:0000313" key="6">
    <source>
        <dbReference type="Proteomes" id="UP000281094"/>
    </source>
</evidence>
<dbReference type="AlphaFoldDB" id="A0A3L7J8I9"/>
<dbReference type="FunFam" id="3.40.309.10:FF:000010">
    <property type="entry name" value="Gamma-aminobutyraldehyde dehydrogenase"/>
    <property type="match status" value="1"/>
</dbReference>
<accession>A0A3L7J8I9</accession>
<dbReference type="SUPFAM" id="SSF53720">
    <property type="entry name" value="ALDH-like"/>
    <property type="match status" value="1"/>
</dbReference>
<comment type="similarity">
    <text evidence="1">Belongs to the aldehyde dehydrogenase family.</text>
</comment>
<dbReference type="RefSeq" id="WP_121643905.1">
    <property type="nucleotide sequence ID" value="NZ_RCWN01000001.1"/>
</dbReference>
<gene>
    <name evidence="5" type="ORF">D8780_00660</name>
</gene>
<dbReference type="InterPro" id="IPR016163">
    <property type="entry name" value="Ald_DH_C"/>
</dbReference>
<evidence type="ECO:0000313" key="5">
    <source>
        <dbReference type="EMBL" id="RLQ86936.1"/>
    </source>
</evidence>
<dbReference type="InterPro" id="IPR015590">
    <property type="entry name" value="Aldehyde_DH_dom"/>
</dbReference>
<keyword evidence="2" id="KW-0521">NADP</keyword>
<dbReference type="Proteomes" id="UP000281094">
    <property type="component" value="Unassembled WGS sequence"/>
</dbReference>
<dbReference type="EMBL" id="RCWN01000001">
    <property type="protein sequence ID" value="RLQ86936.1"/>
    <property type="molecule type" value="Genomic_DNA"/>
</dbReference>
<dbReference type="PANTHER" id="PTHR43217">
    <property type="entry name" value="SUCCINATE SEMIALDEHYDE DEHYDROGENASE [NAD(P)+] SAD"/>
    <property type="match status" value="1"/>
</dbReference>
<dbReference type="CDD" id="cd07100">
    <property type="entry name" value="ALDH_SSADH1_GabD1"/>
    <property type="match status" value="1"/>
</dbReference>
<dbReference type="InterPro" id="IPR044148">
    <property type="entry name" value="ALDH_GabD1-like"/>
</dbReference>
<dbReference type="InterPro" id="IPR016161">
    <property type="entry name" value="Ald_DH/histidinol_DH"/>
</dbReference>
<keyword evidence="6" id="KW-1185">Reference proteome</keyword>
<reference evidence="5 6" key="1">
    <citation type="submission" date="2018-10" db="EMBL/GenBank/DDBJ databases">
        <title>Notoacmeibacter sp. M2BS9Y-3-1, whole genome shotgun sequence.</title>
        <authorList>
            <person name="Tuo L."/>
        </authorList>
    </citation>
    <scope>NUCLEOTIDE SEQUENCE [LARGE SCALE GENOMIC DNA]</scope>
    <source>
        <strain evidence="5 6">M2BS9Y-3-1</strain>
    </source>
</reference>
<name>A0A3L7J8I9_9HYPH</name>
<evidence type="ECO:0000256" key="2">
    <source>
        <dbReference type="ARBA" id="ARBA00022857"/>
    </source>
</evidence>
<proteinExistence type="inferred from homology"/>
<dbReference type="FunFam" id="3.40.605.10:FF:000012">
    <property type="entry name" value="NAD-dependent succinate-semialdehyde dehydrogenase"/>
    <property type="match status" value="1"/>
</dbReference>
<sequence>MPKSTNPATGETFEELASHDDEHVQRALENADRAFAEWRETSFAERSSILNRVADILEAQTDKLGRLAVLEMGKRLEEAKAEVNKCASVCRYYADNAADFLADEAHESAAEKTFVTYQPIGLVLAVMPWNFPYWQLFRFAAPNLMAGNVGILKHASNVPQCAMAIEEVFSEAGLPQGCFQTLLIGSDKIEALIDDERVKAVTLTGSEPAGAAVASQAAKHIKKAVLELGGSDAFIVMPSADIDAAIETGVKARLQNNGQSCIAAKRFIVHEDVYDQVLAGFKQKFEALTIGDPMEESIDLGPLATEDIRDELAEQVKKSVEDGAKLVIGGEVPDRDGWFYAPTILSDIPKDAPAYQEEFFGPVALFFKAKDIDEAVEIANATSFGLSSAAFTKDADEQKRFIRDLVAGGTFINRMTASDPRIPFGGVKHSGYGRELSAEGIREFVNVKTVAIDSPAV</sequence>
<dbReference type="PROSITE" id="PS00070">
    <property type="entry name" value="ALDEHYDE_DEHYDR_CYS"/>
    <property type="match status" value="1"/>
</dbReference>
<dbReference type="InterPro" id="IPR047110">
    <property type="entry name" value="GABD/Sad-like"/>
</dbReference>
<protein>
    <submittedName>
        <fullName evidence="5">NAD-dependent succinate-semialdehyde dehydrogenase</fullName>
    </submittedName>
</protein>
<dbReference type="Gene3D" id="3.40.605.10">
    <property type="entry name" value="Aldehyde Dehydrogenase, Chain A, domain 1"/>
    <property type="match status" value="1"/>
</dbReference>